<gene>
    <name evidence="2" type="ORF">S03H2_27852</name>
</gene>
<dbReference type="PANTHER" id="PTHR22576:SF37">
    <property type="entry name" value="MUCOSA-ASSOCIATED LYMPHOID TISSUE LYMPHOMA TRANSLOCATION PROTEIN 1"/>
    <property type="match status" value="1"/>
</dbReference>
<feature type="domain" description="Caspase family p20" evidence="1">
    <location>
        <begin position="32"/>
        <end position="162"/>
    </location>
</feature>
<dbReference type="PANTHER" id="PTHR22576">
    <property type="entry name" value="MUCOSA ASSOCIATED LYMPHOID TISSUE LYMPHOMA TRANSLOCATION PROTEIN 1/PARACASPASE"/>
    <property type="match status" value="1"/>
</dbReference>
<organism evidence="2">
    <name type="scientific">marine sediment metagenome</name>
    <dbReference type="NCBI Taxonomy" id="412755"/>
    <lineage>
        <taxon>unclassified sequences</taxon>
        <taxon>metagenomes</taxon>
        <taxon>ecological metagenomes</taxon>
    </lineage>
</organism>
<dbReference type="Pfam" id="PF00656">
    <property type="entry name" value="Peptidase_C14"/>
    <property type="match status" value="1"/>
</dbReference>
<dbReference type="InterPro" id="IPR052039">
    <property type="entry name" value="Caspase-related_regulators"/>
</dbReference>
<dbReference type="InterPro" id="IPR029030">
    <property type="entry name" value="Caspase-like_dom_sf"/>
</dbReference>
<proteinExistence type="predicted"/>
<accession>X1I440</accession>
<dbReference type="SUPFAM" id="SSF52129">
    <property type="entry name" value="Caspase-like"/>
    <property type="match status" value="1"/>
</dbReference>
<evidence type="ECO:0000313" key="2">
    <source>
        <dbReference type="EMBL" id="GAH52333.1"/>
    </source>
</evidence>
<dbReference type="PROSITE" id="PS50208">
    <property type="entry name" value="CASPASE_P20"/>
    <property type="match status" value="1"/>
</dbReference>
<evidence type="ECO:0000259" key="1">
    <source>
        <dbReference type="PROSITE" id="PS50208"/>
    </source>
</evidence>
<dbReference type="GO" id="GO:0006508">
    <property type="term" value="P:proteolysis"/>
    <property type="evidence" value="ECO:0007669"/>
    <property type="project" value="InterPro"/>
</dbReference>
<reference evidence="2" key="1">
    <citation type="journal article" date="2014" name="Front. Microbiol.">
        <title>High frequency of phylogenetically diverse reductive dehalogenase-homologous genes in deep subseafloor sedimentary metagenomes.</title>
        <authorList>
            <person name="Kawai M."/>
            <person name="Futagami T."/>
            <person name="Toyoda A."/>
            <person name="Takaki Y."/>
            <person name="Nishi S."/>
            <person name="Hori S."/>
            <person name="Arai W."/>
            <person name="Tsubouchi T."/>
            <person name="Morono Y."/>
            <person name="Uchiyama I."/>
            <person name="Ito T."/>
            <person name="Fujiyama A."/>
            <person name="Inagaki F."/>
            <person name="Takami H."/>
        </authorList>
    </citation>
    <scope>NUCLEOTIDE SEQUENCE</scope>
    <source>
        <strain evidence="2">Expedition CK06-06</strain>
    </source>
</reference>
<sequence>MRQTIIYLIILFLLQALSAAAQENDDPTSNPNQKVALVIGNSNYMNGPLLNPVNDARAMAAALRETGFEVLEYINLNTFADMKRAIREFGRQIQNGGVGLFYYAGHGMQVNGKNYLIPTEAEIYAEEEVEYEAVDVGFVLVQMEIARNRMNIIILDACRNNPFARTWRSGATGLAFINAPAGTLIAYATAPGSIASDGTGENGLYTEEL</sequence>
<comment type="caution">
    <text evidence="2">The sequence shown here is derived from an EMBL/GenBank/DDBJ whole genome shotgun (WGS) entry which is preliminary data.</text>
</comment>
<dbReference type="Gene3D" id="3.40.50.1460">
    <property type="match status" value="1"/>
</dbReference>
<feature type="non-terminal residue" evidence="2">
    <location>
        <position position="209"/>
    </location>
</feature>
<protein>
    <recommendedName>
        <fullName evidence="1">Caspase family p20 domain-containing protein</fullName>
    </recommendedName>
</protein>
<dbReference type="GO" id="GO:0004197">
    <property type="term" value="F:cysteine-type endopeptidase activity"/>
    <property type="evidence" value="ECO:0007669"/>
    <property type="project" value="InterPro"/>
</dbReference>
<name>X1I440_9ZZZZ</name>
<dbReference type="InterPro" id="IPR011600">
    <property type="entry name" value="Pept_C14_caspase"/>
</dbReference>
<dbReference type="EMBL" id="BARU01016768">
    <property type="protein sequence ID" value="GAH52333.1"/>
    <property type="molecule type" value="Genomic_DNA"/>
</dbReference>
<dbReference type="InterPro" id="IPR001309">
    <property type="entry name" value="Pept_C14_p20"/>
</dbReference>
<dbReference type="AlphaFoldDB" id="X1I440"/>